<dbReference type="EMBL" id="JBEPMO010000003">
    <property type="protein sequence ID" value="MET3731220.1"/>
    <property type="molecule type" value="Genomic_DNA"/>
</dbReference>
<dbReference type="Gene3D" id="3.10.129.10">
    <property type="entry name" value="Hotdog Thioesterase"/>
    <property type="match status" value="1"/>
</dbReference>
<dbReference type="PANTHER" id="PTHR43240">
    <property type="entry name" value="1,4-DIHYDROXY-2-NAPHTHOYL-COA THIOESTERASE 1"/>
    <property type="match status" value="1"/>
</dbReference>
<evidence type="ECO:0000256" key="1">
    <source>
        <dbReference type="ARBA" id="ARBA00008324"/>
    </source>
</evidence>
<accession>A0ABV2LRK9</accession>
<evidence type="ECO:0000259" key="3">
    <source>
        <dbReference type="Pfam" id="PF03061"/>
    </source>
</evidence>
<dbReference type="Pfam" id="PF03061">
    <property type="entry name" value="4HBT"/>
    <property type="match status" value="1"/>
</dbReference>
<dbReference type="SUPFAM" id="SSF54637">
    <property type="entry name" value="Thioesterase/thiol ester dehydrase-isomerase"/>
    <property type="match status" value="1"/>
</dbReference>
<dbReference type="RefSeq" id="WP_354507274.1">
    <property type="nucleotide sequence ID" value="NZ_JBEPMO010000003.1"/>
</dbReference>
<name>A0ABV2LRK9_9FLAO</name>
<dbReference type="InterPro" id="IPR003736">
    <property type="entry name" value="PAAI_dom"/>
</dbReference>
<dbReference type="Proteomes" id="UP001549146">
    <property type="component" value="Unassembled WGS sequence"/>
</dbReference>
<organism evidence="4 5">
    <name type="scientific">Moheibacter stercoris</name>
    <dbReference type="NCBI Taxonomy" id="1628251"/>
    <lineage>
        <taxon>Bacteria</taxon>
        <taxon>Pseudomonadati</taxon>
        <taxon>Bacteroidota</taxon>
        <taxon>Flavobacteriia</taxon>
        <taxon>Flavobacteriales</taxon>
        <taxon>Weeksellaceae</taxon>
        <taxon>Moheibacter</taxon>
    </lineage>
</organism>
<feature type="domain" description="Thioesterase" evidence="3">
    <location>
        <begin position="48"/>
        <end position="125"/>
    </location>
</feature>
<protein>
    <submittedName>
        <fullName evidence="4">Uncharacterized protein (TIGR00369 family)</fullName>
    </submittedName>
</protein>
<dbReference type="InterPro" id="IPR029069">
    <property type="entry name" value="HotDog_dom_sf"/>
</dbReference>
<dbReference type="CDD" id="cd03443">
    <property type="entry name" value="PaaI_thioesterase"/>
    <property type="match status" value="1"/>
</dbReference>
<keyword evidence="5" id="KW-1185">Reference proteome</keyword>
<keyword evidence="2" id="KW-0378">Hydrolase</keyword>
<dbReference type="InterPro" id="IPR006683">
    <property type="entry name" value="Thioestr_dom"/>
</dbReference>
<comment type="similarity">
    <text evidence="1">Belongs to the thioesterase PaaI family.</text>
</comment>
<dbReference type="NCBIfam" id="TIGR00369">
    <property type="entry name" value="unchar_dom_1"/>
    <property type="match status" value="1"/>
</dbReference>
<evidence type="ECO:0000313" key="5">
    <source>
        <dbReference type="Proteomes" id="UP001549146"/>
    </source>
</evidence>
<dbReference type="PANTHER" id="PTHR43240:SF5">
    <property type="entry name" value="1,4-DIHYDROXY-2-NAPHTHOYL-COA THIOESTERASE 1"/>
    <property type="match status" value="1"/>
</dbReference>
<proteinExistence type="inferred from homology"/>
<gene>
    <name evidence="4" type="ORF">ABID46_000787</name>
</gene>
<evidence type="ECO:0000256" key="2">
    <source>
        <dbReference type="ARBA" id="ARBA00022801"/>
    </source>
</evidence>
<comment type="caution">
    <text evidence="4">The sequence shown here is derived from an EMBL/GenBank/DDBJ whole genome shotgun (WGS) entry which is preliminary data.</text>
</comment>
<sequence length="140" mass="15550">MDKEAFLKRLNEMNKNTLMETLDIRFTDSGENFMVATMPVTPKVHQPYGILHGGASIALAETVGSVLSATSIDTTKFKSVGMQMTANHLRPKREGLITARAEFVKKGKTVHLVKIEIKDEEGEVISYCHLTNSIVSNHYV</sequence>
<reference evidence="4 5" key="1">
    <citation type="submission" date="2024-06" db="EMBL/GenBank/DDBJ databases">
        <title>Genomic Encyclopedia of Type Strains, Phase IV (KMG-IV): sequencing the most valuable type-strain genomes for metagenomic binning, comparative biology and taxonomic classification.</title>
        <authorList>
            <person name="Goeker M."/>
        </authorList>
    </citation>
    <scope>NUCLEOTIDE SEQUENCE [LARGE SCALE GENOMIC DNA]</scope>
    <source>
        <strain evidence="4 5">DSM 29388</strain>
    </source>
</reference>
<evidence type="ECO:0000313" key="4">
    <source>
        <dbReference type="EMBL" id="MET3731220.1"/>
    </source>
</evidence>